<dbReference type="Proteomes" id="UP000095767">
    <property type="component" value="Unassembled WGS sequence"/>
</dbReference>
<accession>A0A1E5WNB4</accession>
<protein>
    <submittedName>
        <fullName evidence="1">Uncharacterized protein</fullName>
    </submittedName>
</protein>
<keyword evidence="2" id="KW-1185">Reference proteome</keyword>
<sequence>MRVVSRVVDNEGASSWEYDPYNPVQISLYGRANPGAIKLAKIISSVRSEQASSRGHRGFQKKSLGRMPADALARSFLFKKRVHSSSQHTV</sequence>
<gene>
    <name evidence="1" type="ORF">BAE44_0000099</name>
</gene>
<organism evidence="1 2">
    <name type="scientific">Dichanthelium oligosanthes</name>
    <dbReference type="NCBI Taxonomy" id="888268"/>
    <lineage>
        <taxon>Eukaryota</taxon>
        <taxon>Viridiplantae</taxon>
        <taxon>Streptophyta</taxon>
        <taxon>Embryophyta</taxon>
        <taxon>Tracheophyta</taxon>
        <taxon>Spermatophyta</taxon>
        <taxon>Magnoliopsida</taxon>
        <taxon>Liliopsida</taxon>
        <taxon>Poales</taxon>
        <taxon>Poaceae</taxon>
        <taxon>PACMAD clade</taxon>
        <taxon>Panicoideae</taxon>
        <taxon>Panicodae</taxon>
        <taxon>Paniceae</taxon>
        <taxon>Dichantheliinae</taxon>
        <taxon>Dichanthelium</taxon>
    </lineage>
</organism>
<dbReference type="EMBL" id="LWDX02000262">
    <property type="protein sequence ID" value="OEL38882.1"/>
    <property type="molecule type" value="Genomic_DNA"/>
</dbReference>
<comment type="caution">
    <text evidence="1">The sequence shown here is derived from an EMBL/GenBank/DDBJ whole genome shotgun (WGS) entry which is preliminary data.</text>
</comment>
<name>A0A1E5WNB4_9POAL</name>
<proteinExistence type="predicted"/>
<evidence type="ECO:0000313" key="1">
    <source>
        <dbReference type="EMBL" id="OEL38882.1"/>
    </source>
</evidence>
<reference evidence="1 2" key="1">
    <citation type="submission" date="2016-09" db="EMBL/GenBank/DDBJ databases">
        <title>The draft genome of Dichanthelium oligosanthes: A C3 panicoid grass species.</title>
        <authorList>
            <person name="Studer A.J."/>
            <person name="Schnable J.C."/>
            <person name="Brutnell T.P."/>
        </authorList>
    </citation>
    <scope>NUCLEOTIDE SEQUENCE [LARGE SCALE GENOMIC DNA]</scope>
    <source>
        <strain evidence="2">cv. Kellogg 1175</strain>
        <tissue evidence="1">Leaf</tissue>
    </source>
</reference>
<evidence type="ECO:0000313" key="2">
    <source>
        <dbReference type="Proteomes" id="UP000095767"/>
    </source>
</evidence>
<dbReference type="AlphaFoldDB" id="A0A1E5WNB4"/>
<dbReference type="OrthoDB" id="693139at2759"/>